<dbReference type="STRING" id="867903.ThesuDRAFT_00432"/>
<name>K6QDH4_9FIRM</name>
<dbReference type="Pfam" id="PF02223">
    <property type="entry name" value="Thymidylate_kin"/>
    <property type="match status" value="1"/>
</dbReference>
<evidence type="ECO:0000256" key="10">
    <source>
        <dbReference type="ARBA" id="ARBA00057735"/>
    </source>
</evidence>
<dbReference type="InterPro" id="IPR018094">
    <property type="entry name" value="Thymidylate_kinase"/>
</dbReference>
<evidence type="ECO:0000256" key="4">
    <source>
        <dbReference type="ARBA" id="ARBA00022679"/>
    </source>
</evidence>
<dbReference type="SUPFAM" id="SSF52540">
    <property type="entry name" value="P-loop containing nucleoside triphosphate hydrolases"/>
    <property type="match status" value="1"/>
</dbReference>
<evidence type="ECO:0000256" key="9">
    <source>
        <dbReference type="ARBA" id="ARBA00048743"/>
    </source>
</evidence>
<keyword evidence="8 11" id="KW-0067">ATP-binding</keyword>
<dbReference type="InterPro" id="IPR018095">
    <property type="entry name" value="Thymidylate_kin_CS"/>
</dbReference>
<dbReference type="RefSeq" id="WP_006902721.1">
    <property type="nucleotide sequence ID" value="NZ_JH976535.1"/>
</dbReference>
<dbReference type="InterPro" id="IPR039430">
    <property type="entry name" value="Thymidylate_kin-like_dom"/>
</dbReference>
<comment type="function">
    <text evidence="10 11">Phosphorylation of dTMP to form dTDP in both de novo and salvage pathways of dTTP synthesis.</text>
</comment>
<dbReference type="NCBIfam" id="TIGR00041">
    <property type="entry name" value="DTMP_kinase"/>
    <property type="match status" value="1"/>
</dbReference>
<accession>K6QDH4</accession>
<keyword evidence="7 11" id="KW-0418">Kinase</keyword>
<evidence type="ECO:0000256" key="5">
    <source>
        <dbReference type="ARBA" id="ARBA00022727"/>
    </source>
</evidence>
<evidence type="ECO:0000256" key="1">
    <source>
        <dbReference type="ARBA" id="ARBA00009776"/>
    </source>
</evidence>
<evidence type="ECO:0000256" key="11">
    <source>
        <dbReference type="HAMAP-Rule" id="MF_00165"/>
    </source>
</evidence>
<comment type="catalytic activity">
    <reaction evidence="9 11">
        <text>dTMP + ATP = dTDP + ADP</text>
        <dbReference type="Rhea" id="RHEA:13517"/>
        <dbReference type="ChEBI" id="CHEBI:30616"/>
        <dbReference type="ChEBI" id="CHEBI:58369"/>
        <dbReference type="ChEBI" id="CHEBI:63528"/>
        <dbReference type="ChEBI" id="CHEBI:456216"/>
        <dbReference type="EC" id="2.7.4.9"/>
    </reaction>
</comment>
<feature type="domain" description="Thymidylate kinase-like" evidence="12">
    <location>
        <begin position="52"/>
        <end position="236"/>
    </location>
</feature>
<dbReference type="GO" id="GO:0005829">
    <property type="term" value="C:cytosol"/>
    <property type="evidence" value="ECO:0007669"/>
    <property type="project" value="TreeGrafter"/>
</dbReference>
<evidence type="ECO:0000256" key="3">
    <source>
        <dbReference type="ARBA" id="ARBA00017144"/>
    </source>
</evidence>
<dbReference type="GO" id="GO:0004798">
    <property type="term" value="F:dTMP kinase activity"/>
    <property type="evidence" value="ECO:0007669"/>
    <property type="project" value="UniProtKB-UniRule"/>
</dbReference>
<reference evidence="13" key="1">
    <citation type="submission" date="2010-10" db="EMBL/GenBank/DDBJ databases">
        <authorList>
            <consortium name="US DOE Joint Genome Institute (JGI-PGF)"/>
            <person name="Lucas S."/>
            <person name="Copeland A."/>
            <person name="Lapidus A."/>
            <person name="Bruce D."/>
            <person name="Goodwin L."/>
            <person name="Pitluck S."/>
            <person name="Kyrpides N."/>
            <person name="Mavromatis K."/>
            <person name="Detter J.C."/>
            <person name="Han C."/>
            <person name="Land M."/>
            <person name="Hauser L."/>
            <person name="Markowitz V."/>
            <person name="Cheng J.-F."/>
            <person name="Hugenholtz P."/>
            <person name="Woyke T."/>
            <person name="Wu D."/>
            <person name="Pukall R."/>
            <person name="Wahrenburg C."/>
            <person name="Brambilla E."/>
            <person name="Klenk H.-P."/>
            <person name="Eisen J.A."/>
        </authorList>
    </citation>
    <scope>NUCLEOTIDE SEQUENCE [LARGE SCALE GENOMIC DNA]</scope>
    <source>
        <strain evidence="13">DSM 13965</strain>
    </source>
</reference>
<comment type="caution">
    <text evidence="13">The sequence shown here is derived from an EMBL/GenBank/DDBJ whole genome shotgun (WGS) entry which is preliminary data.</text>
</comment>
<dbReference type="GO" id="GO:0006227">
    <property type="term" value="P:dUDP biosynthetic process"/>
    <property type="evidence" value="ECO:0007669"/>
    <property type="project" value="TreeGrafter"/>
</dbReference>
<dbReference type="HOGENOM" id="CLU_049131_0_2_9"/>
<dbReference type="EC" id="2.7.4.9" evidence="2 11"/>
<dbReference type="GO" id="GO:0005524">
    <property type="term" value="F:ATP binding"/>
    <property type="evidence" value="ECO:0007669"/>
    <property type="project" value="UniProtKB-UniRule"/>
</dbReference>
<dbReference type="PANTHER" id="PTHR10344">
    <property type="entry name" value="THYMIDYLATE KINASE"/>
    <property type="match status" value="1"/>
</dbReference>
<evidence type="ECO:0000259" key="12">
    <source>
        <dbReference type="Pfam" id="PF02223"/>
    </source>
</evidence>
<dbReference type="InterPro" id="IPR027417">
    <property type="entry name" value="P-loop_NTPase"/>
</dbReference>
<organism evidence="13 14">
    <name type="scientific">Thermaerobacter subterraneus DSM 13965</name>
    <dbReference type="NCBI Taxonomy" id="867903"/>
    <lineage>
        <taxon>Bacteria</taxon>
        <taxon>Bacillati</taxon>
        <taxon>Bacillota</taxon>
        <taxon>Clostridia</taxon>
        <taxon>Eubacteriales</taxon>
        <taxon>Clostridiales Family XVII. Incertae Sedis</taxon>
        <taxon>Thermaerobacter</taxon>
    </lineage>
</organism>
<dbReference type="FunFam" id="3.40.50.300:FF:000225">
    <property type="entry name" value="Thymidylate kinase"/>
    <property type="match status" value="1"/>
</dbReference>
<comment type="similarity">
    <text evidence="1 11">Belongs to the thymidylate kinase family.</text>
</comment>
<dbReference type="EMBL" id="AENY02000002">
    <property type="protein sequence ID" value="EKP94741.1"/>
    <property type="molecule type" value="Genomic_DNA"/>
</dbReference>
<proteinExistence type="inferred from homology"/>
<dbReference type="CDD" id="cd01672">
    <property type="entry name" value="TMPK"/>
    <property type="match status" value="1"/>
</dbReference>
<dbReference type="eggNOG" id="COG0125">
    <property type="taxonomic scope" value="Bacteria"/>
</dbReference>
<evidence type="ECO:0000256" key="6">
    <source>
        <dbReference type="ARBA" id="ARBA00022741"/>
    </source>
</evidence>
<dbReference type="AlphaFoldDB" id="K6QDH4"/>
<dbReference type="Proteomes" id="UP000005710">
    <property type="component" value="Unassembled WGS sequence"/>
</dbReference>
<keyword evidence="6 11" id="KW-0547">Nucleotide-binding</keyword>
<protein>
    <recommendedName>
        <fullName evidence="3 11">Thymidylate kinase</fullName>
        <ecNumber evidence="2 11">2.7.4.9</ecNumber>
    </recommendedName>
    <alternativeName>
        <fullName evidence="11">dTMP kinase</fullName>
    </alternativeName>
</protein>
<dbReference type="Gene3D" id="3.40.50.300">
    <property type="entry name" value="P-loop containing nucleotide triphosphate hydrolases"/>
    <property type="match status" value="1"/>
</dbReference>
<dbReference type="PANTHER" id="PTHR10344:SF4">
    <property type="entry name" value="UMP-CMP KINASE 2, MITOCHONDRIAL"/>
    <property type="match status" value="1"/>
</dbReference>
<evidence type="ECO:0000256" key="2">
    <source>
        <dbReference type="ARBA" id="ARBA00012980"/>
    </source>
</evidence>
<evidence type="ECO:0000313" key="13">
    <source>
        <dbReference type="EMBL" id="EKP94741.1"/>
    </source>
</evidence>
<keyword evidence="4 11" id="KW-0808">Transferase</keyword>
<dbReference type="GO" id="GO:0006233">
    <property type="term" value="P:dTDP biosynthetic process"/>
    <property type="evidence" value="ECO:0007669"/>
    <property type="project" value="InterPro"/>
</dbReference>
<evidence type="ECO:0000256" key="7">
    <source>
        <dbReference type="ARBA" id="ARBA00022777"/>
    </source>
</evidence>
<keyword evidence="5 11" id="KW-0545">Nucleotide biosynthesis</keyword>
<dbReference type="PROSITE" id="PS01331">
    <property type="entry name" value="THYMIDYLATE_KINASE"/>
    <property type="match status" value="1"/>
</dbReference>
<feature type="binding site" evidence="11">
    <location>
        <begin position="54"/>
        <end position="61"/>
    </location>
    <ligand>
        <name>ATP</name>
        <dbReference type="ChEBI" id="CHEBI:30616"/>
    </ligand>
</feature>
<dbReference type="HAMAP" id="MF_00165">
    <property type="entry name" value="Thymidylate_kinase"/>
    <property type="match status" value="1"/>
</dbReference>
<evidence type="ECO:0000256" key="8">
    <source>
        <dbReference type="ARBA" id="ARBA00022840"/>
    </source>
</evidence>
<dbReference type="GO" id="GO:0006235">
    <property type="term" value="P:dTTP biosynthetic process"/>
    <property type="evidence" value="ECO:0007669"/>
    <property type="project" value="UniProtKB-UniRule"/>
</dbReference>
<gene>
    <name evidence="11" type="primary">tmk</name>
    <name evidence="13" type="ORF">ThesuDRAFT_00432</name>
</gene>
<sequence>MQAFQLSGFLKVGHQDMGKDTAADMAQDRAASGPAGRGPLRAAARRGWFITLEGGEGSGKSTQAAVVMDWLRSRGIPSRLVREPGGTALGERLRELLLDGAGRPVPMAEMLMFAAARAQLVETVILPALLAGETVVCDRYVDSSLAYQGAGLGLGGTTVWSVNRLATRGLLPDLTLLFDCPPDVARARLRRPADGIESRDTGFHHRVRQGYLDLARAEPRRIVVIDATRPALVVAEAVREALERTLGPRL</sequence>
<reference evidence="13" key="2">
    <citation type="submission" date="2012-10" db="EMBL/GenBank/DDBJ databases">
        <title>Improved high-quality draft of Thermaerobacter subterraneus C21, DSM 13965.</title>
        <authorList>
            <consortium name="DOE Joint Genome Institute"/>
            <person name="Eisen J."/>
            <person name="Huntemann M."/>
            <person name="Wei C.-L."/>
            <person name="Han J."/>
            <person name="Detter J.C."/>
            <person name="Han C."/>
            <person name="Tapia R."/>
            <person name="Chen A."/>
            <person name="Kyrpides N."/>
            <person name="Mavromatis K."/>
            <person name="Markowitz V."/>
            <person name="Szeto E."/>
            <person name="Ivanova N."/>
            <person name="Mikhailova N."/>
            <person name="Ovchinnikova G."/>
            <person name="Pagani I."/>
            <person name="Pati A."/>
            <person name="Goodwin L."/>
            <person name="Nordberg H.P."/>
            <person name="Cantor M.N."/>
            <person name="Hua S.X."/>
            <person name="Woyke T."/>
            <person name="Eisen J."/>
            <person name="Klenk H.-P."/>
        </authorList>
    </citation>
    <scope>NUCLEOTIDE SEQUENCE [LARGE SCALE GENOMIC DNA]</scope>
    <source>
        <strain evidence="13">DSM 13965</strain>
    </source>
</reference>
<evidence type="ECO:0000313" key="14">
    <source>
        <dbReference type="Proteomes" id="UP000005710"/>
    </source>
</evidence>
<keyword evidence="14" id="KW-1185">Reference proteome</keyword>